<gene>
    <name evidence="1" type="ORF">CD191_21140</name>
</gene>
<protein>
    <submittedName>
        <fullName evidence="1">Uncharacterized protein</fullName>
    </submittedName>
</protein>
<accession>A0AAD0P2F4</accession>
<sequence>MYQEKWLPRFQRDVCSLLVSRYGYIDSEAYDLIIKYKEVFRLLESDKGVSEYLVAGKIDRNKRYGE</sequence>
<name>A0AAD0P2F4_9BACL</name>
<dbReference type="EMBL" id="CP021965">
    <property type="protein sequence ID" value="AWV34932.1"/>
    <property type="molecule type" value="Genomic_DNA"/>
</dbReference>
<dbReference type="AlphaFoldDB" id="A0AAD0P2F4"/>
<evidence type="ECO:0000313" key="1">
    <source>
        <dbReference type="EMBL" id="AWV34932.1"/>
    </source>
</evidence>
<reference evidence="1 2" key="1">
    <citation type="submission" date="2017-06" db="EMBL/GenBank/DDBJ databases">
        <title>Complete genome sequence of Paenibacillus odorifer CBA7130.</title>
        <authorList>
            <person name="Nam Y.-D."/>
            <person name="Kang J."/>
            <person name="Chung W.-H."/>
        </authorList>
    </citation>
    <scope>NUCLEOTIDE SEQUENCE [LARGE SCALE GENOMIC DNA]</scope>
    <source>
        <strain evidence="1 2">CBA7130</strain>
    </source>
</reference>
<proteinExistence type="predicted"/>
<dbReference type="RefSeq" id="WP_111504961.1">
    <property type="nucleotide sequence ID" value="NZ_CP021965.1"/>
</dbReference>
<organism evidence="1 2">
    <name type="scientific">Paenibacillus odorifer</name>
    <dbReference type="NCBI Taxonomy" id="189426"/>
    <lineage>
        <taxon>Bacteria</taxon>
        <taxon>Bacillati</taxon>
        <taxon>Bacillota</taxon>
        <taxon>Bacilli</taxon>
        <taxon>Bacillales</taxon>
        <taxon>Paenibacillaceae</taxon>
        <taxon>Paenibacillus</taxon>
    </lineage>
</organism>
<evidence type="ECO:0000313" key="2">
    <source>
        <dbReference type="Proteomes" id="UP000249163"/>
    </source>
</evidence>
<dbReference type="Proteomes" id="UP000249163">
    <property type="component" value="Chromosome"/>
</dbReference>